<dbReference type="PANTHER" id="PTHR38788">
    <property type="entry name" value="CLR5 DOMAIN-CONTAINING PROTEIN"/>
    <property type="match status" value="1"/>
</dbReference>
<dbReference type="InParanoid" id="A0A0C3CXY1"/>
<dbReference type="AlphaFoldDB" id="A0A0C3CXY1"/>
<dbReference type="HOGENOM" id="CLU_031973_0_0_1"/>
<dbReference type="EMBL" id="KN832889">
    <property type="protein sequence ID" value="KIM94527.1"/>
    <property type="molecule type" value="Genomic_DNA"/>
</dbReference>
<name>A0A0C3CXY1_OIDMZ</name>
<dbReference type="STRING" id="913774.A0A0C3CXY1"/>
<protein>
    <recommendedName>
        <fullName evidence="1">Clr5 domain-containing protein</fullName>
    </recommendedName>
</protein>
<evidence type="ECO:0000259" key="1">
    <source>
        <dbReference type="Pfam" id="PF14420"/>
    </source>
</evidence>
<gene>
    <name evidence="2" type="ORF">OIDMADRAFT_184239</name>
</gene>
<organism evidence="2 3">
    <name type="scientific">Oidiodendron maius (strain Zn)</name>
    <dbReference type="NCBI Taxonomy" id="913774"/>
    <lineage>
        <taxon>Eukaryota</taxon>
        <taxon>Fungi</taxon>
        <taxon>Dikarya</taxon>
        <taxon>Ascomycota</taxon>
        <taxon>Pezizomycotina</taxon>
        <taxon>Leotiomycetes</taxon>
        <taxon>Leotiomycetes incertae sedis</taxon>
        <taxon>Myxotrichaceae</taxon>
        <taxon>Oidiodendron</taxon>
    </lineage>
</organism>
<feature type="domain" description="Clr5" evidence="1">
    <location>
        <begin position="16"/>
        <end position="64"/>
    </location>
</feature>
<dbReference type="Proteomes" id="UP000054321">
    <property type="component" value="Unassembled WGS sequence"/>
</dbReference>
<dbReference type="InterPro" id="IPR025676">
    <property type="entry name" value="Clr5_dom"/>
</dbReference>
<proteinExistence type="predicted"/>
<reference evidence="3" key="2">
    <citation type="submission" date="2015-01" db="EMBL/GenBank/DDBJ databases">
        <title>Evolutionary Origins and Diversification of the Mycorrhizal Mutualists.</title>
        <authorList>
            <consortium name="DOE Joint Genome Institute"/>
            <consortium name="Mycorrhizal Genomics Consortium"/>
            <person name="Kohler A."/>
            <person name="Kuo A."/>
            <person name="Nagy L.G."/>
            <person name="Floudas D."/>
            <person name="Copeland A."/>
            <person name="Barry K.W."/>
            <person name="Cichocki N."/>
            <person name="Veneault-Fourrey C."/>
            <person name="LaButti K."/>
            <person name="Lindquist E.A."/>
            <person name="Lipzen A."/>
            <person name="Lundell T."/>
            <person name="Morin E."/>
            <person name="Murat C."/>
            <person name="Riley R."/>
            <person name="Ohm R."/>
            <person name="Sun H."/>
            <person name="Tunlid A."/>
            <person name="Henrissat B."/>
            <person name="Grigoriev I.V."/>
            <person name="Hibbett D.S."/>
            <person name="Martin F."/>
        </authorList>
    </citation>
    <scope>NUCLEOTIDE SEQUENCE [LARGE SCALE GENOMIC DNA]</scope>
    <source>
        <strain evidence="3">Zn</strain>
    </source>
</reference>
<evidence type="ECO:0000313" key="2">
    <source>
        <dbReference type="EMBL" id="KIM94527.1"/>
    </source>
</evidence>
<dbReference type="PANTHER" id="PTHR38788:SF3">
    <property type="entry name" value="CLR5 DOMAIN-CONTAINING PROTEIN"/>
    <property type="match status" value="1"/>
</dbReference>
<sequence length="540" mass="60654">MQSCTLDDRKGPTQVEWARYRVTIIQLYSRLPLEAVRSFMETEYGFKATARMYRSRFKEWRVSKYWKSKEKDELPLRLNNSTPSLSEMRRENAGFQKLRRHAHRSRSKKRHLVTKINESRDSFQISWGSQRDFGGAGGQASSHDETGSCSLSKESLVISVEEEICNVPVYATSINTSGLSVSNSPFGQSATFYCPPSPFSIYATEADEQLRSLDTILRSISAYISGANFSGDIAALDGPVLPLQAQPVVNIWKKIGHAIYLLKVAPSGQAWAIIHSACELAKAASVQLQPTACVLELLTTLSPANTRVCPPIRISLLRYFYSLVEIKLTRTHPVAIIARSLQRDGQCANVSERALLYMLELFNSRLGPCHALSFKARTALIRLLRREQDYKGALRIGRQLLDFARTELGPRSLEARKAAREIEHILIETRDYSQALELCFSIIGQDKCNTALAEPKHQDECAVYTMEDISKIYHLVRDIGSSIMWLKQALIASRSVWPNGSVGEDHIVDKLKTLLLRCGKSEEAASWVIGDFMLTGLWTA</sequence>
<reference evidence="2 3" key="1">
    <citation type="submission" date="2014-04" db="EMBL/GenBank/DDBJ databases">
        <authorList>
            <consortium name="DOE Joint Genome Institute"/>
            <person name="Kuo A."/>
            <person name="Martino E."/>
            <person name="Perotto S."/>
            <person name="Kohler A."/>
            <person name="Nagy L.G."/>
            <person name="Floudas D."/>
            <person name="Copeland A."/>
            <person name="Barry K.W."/>
            <person name="Cichocki N."/>
            <person name="Veneault-Fourrey C."/>
            <person name="LaButti K."/>
            <person name="Lindquist E.A."/>
            <person name="Lipzen A."/>
            <person name="Lundell T."/>
            <person name="Morin E."/>
            <person name="Murat C."/>
            <person name="Sun H."/>
            <person name="Tunlid A."/>
            <person name="Henrissat B."/>
            <person name="Grigoriev I.V."/>
            <person name="Hibbett D.S."/>
            <person name="Martin F."/>
            <person name="Nordberg H.P."/>
            <person name="Cantor M.N."/>
            <person name="Hua S.X."/>
        </authorList>
    </citation>
    <scope>NUCLEOTIDE SEQUENCE [LARGE SCALE GENOMIC DNA]</scope>
    <source>
        <strain evidence="2 3">Zn</strain>
    </source>
</reference>
<keyword evidence="3" id="KW-1185">Reference proteome</keyword>
<dbReference type="Gene3D" id="1.25.40.10">
    <property type="entry name" value="Tetratricopeptide repeat domain"/>
    <property type="match status" value="1"/>
</dbReference>
<evidence type="ECO:0000313" key="3">
    <source>
        <dbReference type="Proteomes" id="UP000054321"/>
    </source>
</evidence>
<dbReference type="InterPro" id="IPR011990">
    <property type="entry name" value="TPR-like_helical_dom_sf"/>
</dbReference>
<dbReference type="OrthoDB" id="3563341at2759"/>
<dbReference type="Pfam" id="PF14420">
    <property type="entry name" value="Clr5"/>
    <property type="match status" value="1"/>
</dbReference>
<accession>A0A0C3CXY1</accession>